<accession>A0A8S2CXP0</accession>
<dbReference type="Proteomes" id="UP000677228">
    <property type="component" value="Unassembled WGS sequence"/>
</dbReference>
<proteinExistence type="predicted"/>
<evidence type="ECO:0000256" key="1">
    <source>
        <dbReference type="SAM" id="Coils"/>
    </source>
</evidence>
<dbReference type="Proteomes" id="UP000682733">
    <property type="component" value="Unassembled WGS sequence"/>
</dbReference>
<feature type="compositionally biased region" description="Basic and acidic residues" evidence="2">
    <location>
        <begin position="389"/>
        <end position="424"/>
    </location>
</feature>
<dbReference type="AlphaFoldDB" id="A0A8S2CXP0"/>
<keyword evidence="1" id="KW-0175">Coiled coil</keyword>
<sequence>MCQQNDETCKLKCIHCGGNHSSNELKCPVVKEFRAQLTKRLLSIPSTDSHFRPQLSDFPVLNSAQYPTIVNNKNWYNRNNNDEQTLTKLNDIIVSISKLNDKIEDLSLKTDKCEESITQQNRMVKETEKQILLVSNNMKEFNANIKQLEIIFKRHENCLNNVIYPILTDVVKFVVEHNQINGRPRDADLGYRLERLRNQLKNGLEDVELEESLRIFGIYSSENFNIDLEIDGKESELLLDWADSCNLAPFTPVAPTSLRSDRIIDYAFSAGTSLDVQTQFNSDLSNSCVHPPSDDDDFIDVESTSTVTTNTITAPYINENDYENRTSSSSSSTNTTTFASPVRTLNTKVSPILHELDNSTDYKIVKNANISNNLGHYLPVNGRIISKRSRSDSDNEENSKINKRVKQQDEQRTRSTFVKHDLRNIETLIEPNKKHLQSTSSDPSPSQQHFLPNHNHTLESNYLWLLYANTLAHAHSSSTSHMHGGGSRNTLNNISLLSPTSSTNTSMAALQRYLLLTNNSTMSPMLMNTFPYQPHFINHLYHKISNETNLH</sequence>
<evidence type="ECO:0000313" key="3">
    <source>
        <dbReference type="EMBL" id="CAF0830705.1"/>
    </source>
</evidence>
<feature type="compositionally biased region" description="Low complexity" evidence="2">
    <location>
        <begin position="437"/>
        <end position="448"/>
    </location>
</feature>
<name>A0A8S2CXP0_9BILA</name>
<protein>
    <submittedName>
        <fullName evidence="3">Uncharacterized protein</fullName>
    </submittedName>
</protein>
<comment type="caution">
    <text evidence="3">The sequence shown here is derived from an EMBL/GenBank/DDBJ whole genome shotgun (WGS) entry which is preliminary data.</text>
</comment>
<gene>
    <name evidence="3" type="ORF">OVA965_LOCUS6128</name>
    <name evidence="4" type="ORF">TMI583_LOCUS6124</name>
</gene>
<reference evidence="3" key="1">
    <citation type="submission" date="2021-02" db="EMBL/GenBank/DDBJ databases">
        <authorList>
            <person name="Nowell W R."/>
        </authorList>
    </citation>
    <scope>NUCLEOTIDE SEQUENCE</scope>
</reference>
<evidence type="ECO:0000313" key="4">
    <source>
        <dbReference type="EMBL" id="CAF3615197.1"/>
    </source>
</evidence>
<dbReference type="EMBL" id="CAJOBA010001803">
    <property type="protein sequence ID" value="CAF3615197.1"/>
    <property type="molecule type" value="Genomic_DNA"/>
</dbReference>
<feature type="region of interest" description="Disordered" evidence="2">
    <location>
        <begin position="386"/>
        <end position="453"/>
    </location>
</feature>
<dbReference type="EMBL" id="CAJNOK010001803">
    <property type="protein sequence ID" value="CAF0830705.1"/>
    <property type="molecule type" value="Genomic_DNA"/>
</dbReference>
<evidence type="ECO:0000256" key="2">
    <source>
        <dbReference type="SAM" id="MobiDB-lite"/>
    </source>
</evidence>
<feature type="coiled-coil region" evidence="1">
    <location>
        <begin position="96"/>
        <end position="144"/>
    </location>
</feature>
<organism evidence="3 5">
    <name type="scientific">Didymodactylos carnosus</name>
    <dbReference type="NCBI Taxonomy" id="1234261"/>
    <lineage>
        <taxon>Eukaryota</taxon>
        <taxon>Metazoa</taxon>
        <taxon>Spiralia</taxon>
        <taxon>Gnathifera</taxon>
        <taxon>Rotifera</taxon>
        <taxon>Eurotatoria</taxon>
        <taxon>Bdelloidea</taxon>
        <taxon>Philodinida</taxon>
        <taxon>Philodinidae</taxon>
        <taxon>Didymodactylos</taxon>
    </lineage>
</organism>
<evidence type="ECO:0000313" key="5">
    <source>
        <dbReference type="Proteomes" id="UP000677228"/>
    </source>
</evidence>